<dbReference type="AlphaFoldDB" id="A0A212JE59"/>
<name>A0A212JE59_9BACT</name>
<gene>
    <name evidence="1" type="ORF">KM92DES2_10960</name>
</gene>
<reference evidence="1" key="1">
    <citation type="submission" date="2016-04" db="EMBL/GenBank/DDBJ databases">
        <authorList>
            <person name="Evans L.H."/>
            <person name="Alamgir A."/>
            <person name="Owens N."/>
            <person name="Weber N.D."/>
            <person name="Virtaneva K."/>
            <person name="Barbian K."/>
            <person name="Babar A."/>
            <person name="Rosenke K."/>
        </authorList>
    </citation>
    <scope>NUCLEOTIDE SEQUENCE</scope>
    <source>
        <strain evidence="1">92-2</strain>
    </source>
</reference>
<protein>
    <submittedName>
        <fullName evidence="1">Uncharacterized protein</fullName>
    </submittedName>
</protein>
<dbReference type="EMBL" id="FLUP01000001">
    <property type="protein sequence ID" value="SBV97712.1"/>
    <property type="molecule type" value="Genomic_DNA"/>
</dbReference>
<sequence length="57" mass="6196">MRKRSRVALIGLRSGWFGAGPEILFYGGAMACAPAGLTVFGQGGHNWTRPHEVKERP</sequence>
<accession>A0A212JE59</accession>
<evidence type="ECO:0000313" key="1">
    <source>
        <dbReference type="EMBL" id="SBV97712.1"/>
    </source>
</evidence>
<proteinExistence type="predicted"/>
<organism evidence="1">
    <name type="scientific">uncultured Desulfovibrio sp</name>
    <dbReference type="NCBI Taxonomy" id="167968"/>
    <lineage>
        <taxon>Bacteria</taxon>
        <taxon>Pseudomonadati</taxon>
        <taxon>Thermodesulfobacteriota</taxon>
        <taxon>Desulfovibrionia</taxon>
        <taxon>Desulfovibrionales</taxon>
        <taxon>Desulfovibrionaceae</taxon>
        <taxon>Desulfovibrio</taxon>
        <taxon>environmental samples</taxon>
    </lineage>
</organism>